<name>A0A367M6G1_PSEAI</name>
<dbReference type="PANTHER" id="PTHR12835:SF5">
    <property type="entry name" value="BIOTIN--PROTEIN LIGASE"/>
    <property type="match status" value="1"/>
</dbReference>
<dbReference type="SUPFAM" id="SSF50037">
    <property type="entry name" value="C-terminal domain of transcriptional repressors"/>
    <property type="match status" value="1"/>
</dbReference>
<organism evidence="2 3">
    <name type="scientific">Pseudomonas aeruginosa</name>
    <dbReference type="NCBI Taxonomy" id="287"/>
    <lineage>
        <taxon>Bacteria</taxon>
        <taxon>Pseudomonadati</taxon>
        <taxon>Pseudomonadota</taxon>
        <taxon>Gammaproteobacteria</taxon>
        <taxon>Pseudomonadales</taxon>
        <taxon>Pseudomonadaceae</taxon>
        <taxon>Pseudomonas</taxon>
    </lineage>
</organism>
<dbReference type="GO" id="GO:0004077">
    <property type="term" value="F:biotin--[biotin carboxyl-carrier protein] ligase activity"/>
    <property type="evidence" value="ECO:0007669"/>
    <property type="project" value="TreeGrafter"/>
</dbReference>
<dbReference type="InterPro" id="IPR003142">
    <property type="entry name" value="BPL_C"/>
</dbReference>
<dbReference type="Pfam" id="PF02237">
    <property type="entry name" value="BPL_C"/>
    <property type="match status" value="1"/>
</dbReference>
<comment type="caution">
    <text evidence="2">The sequence shown here is derived from an EMBL/GenBank/DDBJ whole genome shotgun (WGS) entry which is preliminary data.</text>
</comment>
<reference evidence="2 3" key="1">
    <citation type="submission" date="2018-07" db="EMBL/GenBank/DDBJ databases">
        <title>Mechanisms of high-level aminoglycoside resistance among Gram-negative pathogens in Brazil.</title>
        <authorList>
            <person name="Ballaben A.S."/>
            <person name="Darini A.L.C."/>
            <person name="Doi Y."/>
        </authorList>
    </citation>
    <scope>NUCLEOTIDE SEQUENCE [LARGE SCALE GENOMIC DNA]</scope>
    <source>
        <strain evidence="2 3">B2-305</strain>
    </source>
</reference>
<feature type="non-terminal residue" evidence="2">
    <location>
        <position position="1"/>
    </location>
</feature>
<dbReference type="AlphaFoldDB" id="A0A367M6G1"/>
<evidence type="ECO:0000313" key="3">
    <source>
        <dbReference type="Proteomes" id="UP000253594"/>
    </source>
</evidence>
<evidence type="ECO:0000259" key="1">
    <source>
        <dbReference type="Pfam" id="PF02237"/>
    </source>
</evidence>
<dbReference type="Gene3D" id="2.30.30.100">
    <property type="match status" value="1"/>
</dbReference>
<gene>
    <name evidence="2" type="ORF">DT376_20795</name>
</gene>
<sequence length="124" mass="13577">ADLCHVVIGIGINVNMKTATDIGQPWTSLREALGELVDRSRLLSALNRQLADYLDRHSREGFAASREEWESCNLWQGAQVILSTALSSIEGRVLGVDSRGALRLEVDGVEQGFSGGELSLRLRQ</sequence>
<protein>
    <recommendedName>
        <fullName evidence="1">Biotin protein ligase C-terminal domain-containing protein</fullName>
    </recommendedName>
</protein>
<evidence type="ECO:0000313" key="2">
    <source>
        <dbReference type="EMBL" id="RCI72988.1"/>
    </source>
</evidence>
<dbReference type="Gene3D" id="3.30.930.10">
    <property type="entry name" value="Bira Bifunctional Protein, Domain 2"/>
    <property type="match status" value="1"/>
</dbReference>
<dbReference type="GO" id="GO:0005737">
    <property type="term" value="C:cytoplasm"/>
    <property type="evidence" value="ECO:0007669"/>
    <property type="project" value="TreeGrafter"/>
</dbReference>
<dbReference type="InterPro" id="IPR045864">
    <property type="entry name" value="aa-tRNA-synth_II/BPL/LPL"/>
</dbReference>
<proteinExistence type="predicted"/>
<feature type="domain" description="Biotin protein ligase C-terminal" evidence="1">
    <location>
        <begin position="88"/>
        <end position="121"/>
    </location>
</feature>
<accession>A0A367M6G1</accession>
<dbReference type="PANTHER" id="PTHR12835">
    <property type="entry name" value="BIOTIN PROTEIN LIGASE"/>
    <property type="match status" value="1"/>
</dbReference>
<dbReference type="EMBL" id="QORE01000755">
    <property type="protein sequence ID" value="RCI72988.1"/>
    <property type="molecule type" value="Genomic_DNA"/>
</dbReference>
<dbReference type="InterPro" id="IPR008988">
    <property type="entry name" value="Transcriptional_repressor_C"/>
</dbReference>
<dbReference type="SUPFAM" id="SSF55681">
    <property type="entry name" value="Class II aaRS and biotin synthetases"/>
    <property type="match status" value="1"/>
</dbReference>
<dbReference type="Proteomes" id="UP000253594">
    <property type="component" value="Unassembled WGS sequence"/>
</dbReference>